<dbReference type="Proteomes" id="UP001328107">
    <property type="component" value="Unassembled WGS sequence"/>
</dbReference>
<organism evidence="2 3">
    <name type="scientific">Pristionchus mayeri</name>
    <dbReference type="NCBI Taxonomy" id="1317129"/>
    <lineage>
        <taxon>Eukaryota</taxon>
        <taxon>Metazoa</taxon>
        <taxon>Ecdysozoa</taxon>
        <taxon>Nematoda</taxon>
        <taxon>Chromadorea</taxon>
        <taxon>Rhabditida</taxon>
        <taxon>Rhabditina</taxon>
        <taxon>Diplogasteromorpha</taxon>
        <taxon>Diplogasteroidea</taxon>
        <taxon>Neodiplogasteridae</taxon>
        <taxon>Pristionchus</taxon>
    </lineage>
</organism>
<protein>
    <submittedName>
        <fullName evidence="2">Uncharacterized protein</fullName>
    </submittedName>
</protein>
<proteinExistence type="predicted"/>
<evidence type="ECO:0000313" key="2">
    <source>
        <dbReference type="EMBL" id="GMR38780.1"/>
    </source>
</evidence>
<feature type="compositionally biased region" description="Basic residues" evidence="1">
    <location>
        <begin position="112"/>
        <end position="124"/>
    </location>
</feature>
<accession>A0AAN5CBX0</accession>
<feature type="region of interest" description="Disordered" evidence="1">
    <location>
        <begin position="81"/>
        <end position="129"/>
    </location>
</feature>
<dbReference type="AlphaFoldDB" id="A0AAN5CBX0"/>
<comment type="caution">
    <text evidence="2">The sequence shown here is derived from an EMBL/GenBank/DDBJ whole genome shotgun (WGS) entry which is preliminary data.</text>
</comment>
<name>A0AAN5CBX0_9BILA</name>
<sequence length="182" mass="20071">MADAILLSDLLVQLGPLLSVDSPDLADALKLLPAKLVLLLHENEGLRAEKAQHKMELDKMSSTFKTALALKNRKIKDLEAENEQLRGSNEEVLTNEKKRENSAPSKEVAKNEKKKKKKNNKKKNAALPTVVEPSTRVVNRLEPENTAARSGAHSGEGRGCIDVPNPLNLSGMQSYFLQEVQL</sequence>
<keyword evidence="3" id="KW-1185">Reference proteome</keyword>
<reference evidence="3" key="1">
    <citation type="submission" date="2022-10" db="EMBL/GenBank/DDBJ databases">
        <title>Genome assembly of Pristionchus species.</title>
        <authorList>
            <person name="Yoshida K."/>
            <person name="Sommer R.J."/>
        </authorList>
    </citation>
    <scope>NUCLEOTIDE SEQUENCE [LARGE SCALE GENOMIC DNA]</scope>
    <source>
        <strain evidence="3">RS5460</strain>
    </source>
</reference>
<feature type="non-terminal residue" evidence="2">
    <location>
        <position position="182"/>
    </location>
</feature>
<evidence type="ECO:0000256" key="1">
    <source>
        <dbReference type="SAM" id="MobiDB-lite"/>
    </source>
</evidence>
<feature type="compositionally biased region" description="Basic and acidic residues" evidence="1">
    <location>
        <begin position="94"/>
        <end position="111"/>
    </location>
</feature>
<gene>
    <name evidence="2" type="ORF">PMAYCL1PPCAC_08975</name>
</gene>
<evidence type="ECO:0000313" key="3">
    <source>
        <dbReference type="Proteomes" id="UP001328107"/>
    </source>
</evidence>
<dbReference type="EMBL" id="BTRK01000002">
    <property type="protein sequence ID" value="GMR38780.1"/>
    <property type="molecule type" value="Genomic_DNA"/>
</dbReference>